<evidence type="ECO:0000256" key="3">
    <source>
        <dbReference type="ARBA" id="ARBA00022692"/>
    </source>
</evidence>
<feature type="transmembrane region" description="Helical" evidence="6">
    <location>
        <begin position="75"/>
        <end position="96"/>
    </location>
</feature>
<gene>
    <name evidence="7" type="ORF">SDC9_147624</name>
</gene>
<feature type="transmembrane region" description="Helical" evidence="6">
    <location>
        <begin position="202"/>
        <end position="227"/>
    </location>
</feature>
<proteinExistence type="predicted"/>
<evidence type="ECO:0000256" key="6">
    <source>
        <dbReference type="SAM" id="Phobius"/>
    </source>
</evidence>
<dbReference type="GO" id="GO:0005886">
    <property type="term" value="C:plasma membrane"/>
    <property type="evidence" value="ECO:0007669"/>
    <property type="project" value="UniProtKB-SubCell"/>
</dbReference>
<evidence type="ECO:0000256" key="1">
    <source>
        <dbReference type="ARBA" id="ARBA00004651"/>
    </source>
</evidence>
<comment type="subcellular location">
    <subcellularLocation>
        <location evidence="1">Cell membrane</location>
        <topology evidence="1">Multi-pass membrane protein</topology>
    </subcellularLocation>
</comment>
<feature type="transmembrane region" description="Helical" evidence="6">
    <location>
        <begin position="27"/>
        <end position="44"/>
    </location>
</feature>
<keyword evidence="3 6" id="KW-0812">Transmembrane</keyword>
<organism evidence="7">
    <name type="scientific">bioreactor metagenome</name>
    <dbReference type="NCBI Taxonomy" id="1076179"/>
    <lineage>
        <taxon>unclassified sequences</taxon>
        <taxon>metagenomes</taxon>
        <taxon>ecological metagenomes</taxon>
    </lineage>
</organism>
<feature type="transmembrane region" description="Helical" evidence="6">
    <location>
        <begin position="153"/>
        <end position="172"/>
    </location>
</feature>
<dbReference type="EMBL" id="VSSQ01046455">
    <property type="protein sequence ID" value="MPN00429.1"/>
    <property type="molecule type" value="Genomic_DNA"/>
</dbReference>
<dbReference type="GO" id="GO:0015658">
    <property type="term" value="F:branched-chain amino acid transmembrane transporter activity"/>
    <property type="evidence" value="ECO:0007669"/>
    <property type="project" value="InterPro"/>
</dbReference>
<comment type="caution">
    <text evidence="7">The sequence shown here is derived from an EMBL/GenBank/DDBJ whole genome shotgun (WGS) entry which is preliminary data.</text>
</comment>
<evidence type="ECO:0000313" key="7">
    <source>
        <dbReference type="EMBL" id="MPN00429.1"/>
    </source>
</evidence>
<dbReference type="AlphaFoldDB" id="A0A645EGZ9"/>
<dbReference type="CDD" id="cd06581">
    <property type="entry name" value="TM_PBP1_LivM_like"/>
    <property type="match status" value="1"/>
</dbReference>
<dbReference type="PANTHER" id="PTHR30482">
    <property type="entry name" value="HIGH-AFFINITY BRANCHED-CHAIN AMINO ACID TRANSPORT SYSTEM PERMEASE"/>
    <property type="match status" value="1"/>
</dbReference>
<keyword evidence="2" id="KW-1003">Cell membrane</keyword>
<evidence type="ECO:0000256" key="4">
    <source>
        <dbReference type="ARBA" id="ARBA00022989"/>
    </source>
</evidence>
<feature type="transmembrane region" description="Helical" evidence="6">
    <location>
        <begin position="276"/>
        <end position="295"/>
    </location>
</feature>
<feature type="transmembrane region" description="Helical" evidence="6">
    <location>
        <begin position="103"/>
        <end position="124"/>
    </location>
</feature>
<dbReference type="InterPro" id="IPR043428">
    <property type="entry name" value="LivM-like"/>
</dbReference>
<sequence>MIALVALAVLAVIPLLSSSRALQDFIIRLAAFGILATSLNMLIGYGGMVSFGHAMFFGGGAYTFALLMQKAGVSIPTAIAGTVLFTAVVSALVGAICVRLKEIYFAFLTLAFQMFVHRIILSWVDMTGGDQGITGGIPRPVFLGINLANFRELYWFACFLGVACLLLIRWILQSPFGYSLRMVRDNADRAWFLGINVWRIRLYAFVLSSCFASIGGVIMALFVSGAFPEFSYWTMSGEAIFMIMMGGLHMYLGPLVGAGLLLLFNDVITRVTESHGLVLGVIVLIFALGFKRGILDYVLQLSRRFKGVKT</sequence>
<dbReference type="InterPro" id="IPR001851">
    <property type="entry name" value="ABC_transp_permease"/>
</dbReference>
<name>A0A645EGZ9_9ZZZZ</name>
<dbReference type="Pfam" id="PF02653">
    <property type="entry name" value="BPD_transp_2"/>
    <property type="match status" value="1"/>
</dbReference>
<evidence type="ECO:0000256" key="5">
    <source>
        <dbReference type="ARBA" id="ARBA00023136"/>
    </source>
</evidence>
<feature type="transmembrane region" description="Helical" evidence="6">
    <location>
        <begin position="239"/>
        <end position="264"/>
    </location>
</feature>
<evidence type="ECO:0008006" key="8">
    <source>
        <dbReference type="Google" id="ProtNLM"/>
    </source>
</evidence>
<evidence type="ECO:0000256" key="2">
    <source>
        <dbReference type="ARBA" id="ARBA00022475"/>
    </source>
</evidence>
<dbReference type="PANTHER" id="PTHR30482:SF17">
    <property type="entry name" value="ABC TRANSPORTER ATP-BINDING PROTEIN"/>
    <property type="match status" value="1"/>
</dbReference>
<keyword evidence="5 6" id="KW-0472">Membrane</keyword>
<reference evidence="7" key="1">
    <citation type="submission" date="2019-08" db="EMBL/GenBank/DDBJ databases">
        <authorList>
            <person name="Kucharzyk K."/>
            <person name="Murdoch R.W."/>
            <person name="Higgins S."/>
            <person name="Loffler F."/>
        </authorList>
    </citation>
    <scope>NUCLEOTIDE SEQUENCE</scope>
</reference>
<keyword evidence="4 6" id="KW-1133">Transmembrane helix</keyword>
<accession>A0A645EGZ9</accession>
<protein>
    <recommendedName>
        <fullName evidence="8">High-affinity branched-chain amino acid transport system permease protein LivH</fullName>
    </recommendedName>
</protein>